<gene>
    <name evidence="2" type="ORF">ABB07_38515</name>
</gene>
<evidence type="ECO:0000313" key="2">
    <source>
        <dbReference type="EMBL" id="AKJ15734.1"/>
    </source>
</evidence>
<proteinExistence type="predicted"/>
<protein>
    <submittedName>
        <fullName evidence="2">Uncharacterized protein</fullName>
    </submittedName>
</protein>
<feature type="region of interest" description="Disordered" evidence="1">
    <location>
        <begin position="61"/>
        <end position="109"/>
    </location>
</feature>
<dbReference type="EMBL" id="CP011497">
    <property type="protein sequence ID" value="AKJ15734.1"/>
    <property type="molecule type" value="Genomic_DNA"/>
</dbReference>
<evidence type="ECO:0000313" key="3">
    <source>
        <dbReference type="Proteomes" id="UP000035366"/>
    </source>
</evidence>
<feature type="region of interest" description="Disordered" evidence="1">
    <location>
        <begin position="1"/>
        <end position="33"/>
    </location>
</feature>
<feature type="compositionally biased region" description="Basic and acidic residues" evidence="1">
    <location>
        <begin position="12"/>
        <end position="28"/>
    </location>
</feature>
<accession>A0ABM5TXG0</accession>
<organism evidence="2 3">
    <name type="scientific">Streptomyces incarnatus</name>
    <dbReference type="NCBI Taxonomy" id="665007"/>
    <lineage>
        <taxon>Bacteria</taxon>
        <taxon>Bacillati</taxon>
        <taxon>Actinomycetota</taxon>
        <taxon>Actinomycetes</taxon>
        <taxon>Kitasatosporales</taxon>
        <taxon>Streptomycetaceae</taxon>
        <taxon>Streptomyces</taxon>
    </lineage>
</organism>
<keyword evidence="3" id="KW-1185">Reference proteome</keyword>
<feature type="compositionally biased region" description="Basic and acidic residues" evidence="1">
    <location>
        <begin position="70"/>
        <end position="84"/>
    </location>
</feature>
<reference evidence="2 3" key="1">
    <citation type="journal article" date="2015" name="ISME J.">
        <title>Draft Genome Sequence of Streptomyces incarnatus NRRL8089, which Produces the Nucleoside Antibiotic Sinefungin.</title>
        <authorList>
            <person name="Oshima K."/>
            <person name="Hattori M."/>
            <person name="Shimizu H."/>
            <person name="Fukuda K."/>
            <person name="Nemoto M."/>
            <person name="Inagaki K."/>
            <person name="Tamura T."/>
        </authorList>
    </citation>
    <scope>NUCLEOTIDE SEQUENCE [LARGE SCALE GENOMIC DNA]</scope>
    <source>
        <strain evidence="2 3">NRRL 8089</strain>
    </source>
</reference>
<dbReference type="Proteomes" id="UP000035366">
    <property type="component" value="Chromosome"/>
</dbReference>
<name>A0ABM5TXG0_9ACTN</name>
<sequence length="109" mass="12114">MPEQLLAPPAADSEHGDQEPETEPREAVDLTALRALRESRTDVEALDLTAERLRHLQVAFTKAADVSGARTDRYAEQADPDRGHPVRSNDQQVHRPQEPAPHRGREAGH</sequence>
<evidence type="ECO:0000256" key="1">
    <source>
        <dbReference type="SAM" id="MobiDB-lite"/>
    </source>
</evidence>
<feature type="compositionally biased region" description="Basic and acidic residues" evidence="1">
    <location>
        <begin position="92"/>
        <end position="109"/>
    </location>
</feature>